<dbReference type="SMART" id="SM00940">
    <property type="entry name" value="PepX_N"/>
    <property type="match status" value="1"/>
</dbReference>
<keyword evidence="5 9" id="KW-0031">Aminopeptidase</keyword>
<reference evidence="13 14" key="1">
    <citation type="journal article" date="2015" name="Genome Announc.">
        <title>Expanding the biotechnology potential of lactobacilli through comparative genomics of 213 strains and associated genera.</title>
        <authorList>
            <person name="Sun Z."/>
            <person name="Harris H.M."/>
            <person name="McCann A."/>
            <person name="Guo C."/>
            <person name="Argimon S."/>
            <person name="Zhang W."/>
            <person name="Yang X."/>
            <person name="Jeffery I.B."/>
            <person name="Cooney J.C."/>
            <person name="Kagawa T.F."/>
            <person name="Liu W."/>
            <person name="Song Y."/>
            <person name="Salvetti E."/>
            <person name="Wrobel A."/>
            <person name="Rasinkangas P."/>
            <person name="Parkhill J."/>
            <person name="Rea M.C."/>
            <person name="O'Sullivan O."/>
            <person name="Ritari J."/>
            <person name="Douillard F.P."/>
            <person name="Paul Ross R."/>
            <person name="Yang R."/>
            <person name="Briner A.E."/>
            <person name="Felis G.E."/>
            <person name="de Vos W.M."/>
            <person name="Barrangou R."/>
            <person name="Klaenhammer T.R."/>
            <person name="Caufield P.W."/>
            <person name="Cui Y."/>
            <person name="Zhang H."/>
            <person name="O'Toole P.W."/>
        </authorList>
    </citation>
    <scope>NUCLEOTIDE SEQUENCE [LARGE SCALE GENOMIC DNA]</scope>
    <source>
        <strain evidence="13 14">DSM 19909</strain>
    </source>
</reference>
<evidence type="ECO:0000259" key="12">
    <source>
        <dbReference type="SMART" id="SM00940"/>
    </source>
</evidence>
<dbReference type="Pfam" id="PF09168">
    <property type="entry name" value="PepX_N"/>
    <property type="match status" value="1"/>
</dbReference>
<comment type="subcellular location">
    <subcellularLocation>
        <location evidence="9">Cytoplasm</location>
    </subcellularLocation>
</comment>
<dbReference type="PRINTS" id="PR00923">
    <property type="entry name" value="LACTOPTASE"/>
</dbReference>
<dbReference type="Gene3D" id="1.10.246.70">
    <property type="match status" value="1"/>
</dbReference>
<protein>
    <recommendedName>
        <fullName evidence="9">Xaa-Pro dipeptidyl-peptidase</fullName>
        <ecNumber evidence="9">3.4.14.11</ecNumber>
    </recommendedName>
    <alternativeName>
        <fullName evidence="9">X-Pro dipeptidyl-peptidase</fullName>
    </alternativeName>
    <alternativeName>
        <fullName evidence="9">X-prolyl-dipeptidyl aminopeptidase</fullName>
        <shortName evidence="9">X-PDAP</shortName>
    </alternativeName>
</protein>
<comment type="similarity">
    <text evidence="3 9">Belongs to the peptidase S15 family.</text>
</comment>
<evidence type="ECO:0000313" key="14">
    <source>
        <dbReference type="Proteomes" id="UP000051160"/>
    </source>
</evidence>
<dbReference type="InterPro" id="IPR029058">
    <property type="entry name" value="AB_hydrolase_fold"/>
</dbReference>
<comment type="function">
    <text evidence="2 9">Removes N-terminal dipeptides sequentially from polypeptides having unsubstituted N-termini provided that the penultimate residue is proline.</text>
</comment>
<proteinExistence type="inferred from homology"/>
<dbReference type="Gene3D" id="3.40.50.1820">
    <property type="entry name" value="alpha/beta hydrolase"/>
    <property type="match status" value="1"/>
</dbReference>
<dbReference type="SMART" id="SM00939">
    <property type="entry name" value="PepX_C"/>
    <property type="match status" value="1"/>
</dbReference>
<dbReference type="NCBIfam" id="NF003781">
    <property type="entry name" value="PRK05371.1-2"/>
    <property type="match status" value="1"/>
</dbReference>
<comment type="caution">
    <text evidence="13">The sequence shown here is derived from an EMBL/GenBank/DDBJ whole genome shotgun (WGS) entry which is preliminary data.</text>
</comment>
<dbReference type="PANTHER" id="PTHR43056:SF10">
    <property type="entry name" value="COCE_NOND FAMILY, PUTATIVE (AFU_ORTHOLOGUE AFUA_7G00600)-RELATED"/>
    <property type="match status" value="1"/>
</dbReference>
<dbReference type="AlphaFoldDB" id="A0A0R1LMD3"/>
<evidence type="ECO:0000256" key="4">
    <source>
        <dbReference type="ARBA" id="ARBA00011738"/>
    </source>
</evidence>
<accession>A0A0R1LMD3</accession>
<evidence type="ECO:0000256" key="2">
    <source>
        <dbReference type="ARBA" id="ARBA00003997"/>
    </source>
</evidence>
<keyword evidence="6 9" id="KW-0645">Protease</keyword>
<feature type="active site" description="Charge relay system" evidence="9">
    <location>
        <position position="505"/>
    </location>
</feature>
<dbReference type="SUPFAM" id="SSF49785">
    <property type="entry name" value="Galactose-binding domain-like"/>
    <property type="match status" value="1"/>
</dbReference>
<feature type="compositionally biased region" description="Polar residues" evidence="10">
    <location>
        <begin position="267"/>
        <end position="282"/>
    </location>
</feature>
<gene>
    <name evidence="9" type="primary">pepX</name>
    <name evidence="13" type="ORF">FD04_GL001869</name>
</gene>
<feature type="region of interest" description="Disordered" evidence="10">
    <location>
        <begin position="267"/>
        <end position="286"/>
    </location>
</feature>
<dbReference type="GO" id="GO:0006508">
    <property type="term" value="P:proteolysis"/>
    <property type="evidence" value="ECO:0007669"/>
    <property type="project" value="UniProtKB-KW"/>
</dbReference>
<dbReference type="PATRIC" id="fig|1423776.4.peg.1892"/>
<feature type="active site" description="Charge relay system" evidence="9">
    <location>
        <position position="385"/>
    </location>
</feature>
<evidence type="ECO:0000256" key="7">
    <source>
        <dbReference type="ARBA" id="ARBA00022801"/>
    </source>
</evidence>
<dbReference type="GO" id="GO:0008239">
    <property type="term" value="F:dipeptidyl-peptidase activity"/>
    <property type="evidence" value="ECO:0007669"/>
    <property type="project" value="UniProtKB-UniRule"/>
</dbReference>
<dbReference type="InterPro" id="IPR036313">
    <property type="entry name" value="PepX_N_dom_sf"/>
</dbReference>
<comment type="catalytic activity">
    <reaction evidence="1 9">
        <text>Hydrolyzes Xaa-Pro-|- bonds to release unblocked, N-terminal dipeptides from substrates including Ala-Pro-|-p-nitroanilide and (sequentially) Tyr-Pro-|-Phe-Pro-|-Gly-Pro-|-Ile.</text>
        <dbReference type="EC" id="3.4.14.11"/>
    </reaction>
</comment>
<dbReference type="GO" id="GO:0004177">
    <property type="term" value="F:aminopeptidase activity"/>
    <property type="evidence" value="ECO:0007669"/>
    <property type="project" value="UniProtKB-KW"/>
</dbReference>
<evidence type="ECO:0000256" key="8">
    <source>
        <dbReference type="ARBA" id="ARBA00022825"/>
    </source>
</evidence>
<evidence type="ECO:0000256" key="3">
    <source>
        <dbReference type="ARBA" id="ARBA00010819"/>
    </source>
</evidence>
<feature type="domain" description="Xaa-Pro dipeptidyl-peptidase C-terminal" evidence="11">
    <location>
        <begin position="552"/>
        <end position="812"/>
    </location>
</feature>
<keyword evidence="9" id="KW-0963">Cytoplasm</keyword>
<feature type="domain" description="X-Prolyl dipeptidyl aminopeptidase PepX N-terminal" evidence="12">
    <location>
        <begin position="13"/>
        <end position="168"/>
    </location>
</feature>
<dbReference type="EC" id="3.4.14.11" evidence="9"/>
<organism evidence="13 14">
    <name type="scientific">Secundilactobacillus odoratitofui DSM 19909 = JCM 15043</name>
    <dbReference type="NCBI Taxonomy" id="1423776"/>
    <lineage>
        <taxon>Bacteria</taxon>
        <taxon>Bacillati</taxon>
        <taxon>Bacillota</taxon>
        <taxon>Bacilli</taxon>
        <taxon>Lactobacillales</taxon>
        <taxon>Lactobacillaceae</taxon>
        <taxon>Secundilactobacillus</taxon>
    </lineage>
</organism>
<keyword evidence="7 9" id="KW-0378">Hydrolase</keyword>
<dbReference type="Gene3D" id="2.60.120.260">
    <property type="entry name" value="Galactose-binding domain-like"/>
    <property type="match status" value="1"/>
</dbReference>
<dbReference type="InterPro" id="IPR015251">
    <property type="entry name" value="PepX_N_dom"/>
</dbReference>
<evidence type="ECO:0000256" key="9">
    <source>
        <dbReference type="HAMAP-Rule" id="MF_00698"/>
    </source>
</evidence>
<evidence type="ECO:0000256" key="6">
    <source>
        <dbReference type="ARBA" id="ARBA00022670"/>
    </source>
</evidence>
<dbReference type="STRING" id="1423776.FD04_GL001869"/>
<evidence type="ECO:0000256" key="10">
    <source>
        <dbReference type="SAM" id="MobiDB-lite"/>
    </source>
</evidence>
<dbReference type="GO" id="GO:0005737">
    <property type="term" value="C:cytoplasm"/>
    <property type="evidence" value="ECO:0007669"/>
    <property type="project" value="UniProtKB-SubCell"/>
</dbReference>
<comment type="subunit">
    <text evidence="4 9">Homodimer.</text>
</comment>
<evidence type="ECO:0000256" key="5">
    <source>
        <dbReference type="ARBA" id="ARBA00022438"/>
    </source>
</evidence>
<evidence type="ECO:0000259" key="11">
    <source>
        <dbReference type="SMART" id="SM00939"/>
    </source>
</evidence>
<keyword evidence="8 9" id="KW-0720">Serine protease</keyword>
<sequence>MTVLSRQEVISFMKLNQFAIAPTSTTTEIEELKRIYFITAATERLTTHRLLHHLLRQSFPETTTQEAADNKIANLLVSKDMDALSLVQMTTPITATMIWNLFLQLLGFQVEADFDLTHPEKLHSTVNLPNFDQSTLTNTDLLHAWYQLLITHTTTGQTFLDQLASHGYYRQLLARNQLPKPLFFNGKAQPVFDTTKLIHEVVYVESPQDTDHDGQRDLLKVEITRPIESNTQSVPTLYTASPYNQGTNDAAGEALTHDVNVPLTVKQPTSNTVTSNTLTHDSNPLPAPRVINGHSDQAEESFGNTFDYSLNDYFLARGFAVVYAAGIGTKESDGLRTTGDPEETTSTIAVIEWLTGKRVAFTNRTANVAIAATWSNHRVAMTGRSYLGTLATAAATTGVEGLKTIICEAGISSWYDYYREGGLVIAPGGFPGEDADVLAEETFSRQQQAGDYARIKATWQRQLDTITRGQDRQNGNYDAFWDQRNYRNQAANIKADVMIVHGLNDWNVKPRNAEKLWRAMTKLPINHKLILHQGPHIYINNFRSLDFTDMVNLWLSHELYDVDNHAETILPDVLVQDNATPETWHPFNDWGADTNNKTTFHFGAQVLSTTNTDDKTYQFEDQLPAKQFDHYAHNISDWQHDLVAASSPLATNRLRLVAPVQTDTLTIDGCPVVHLNVAVNQTIGLISAQLVDLGLFKRLNGLPTTLARQAMDLGDHFKKEDLREYELATKPSPYQLISKGHLNLQNRTHLTQVEAIKPNQFYQTQIELQPTHYRLTPGHQLGLLIYATDFGMTIRGNQAITYTISATNSWLEVPHL</sequence>
<dbReference type="Proteomes" id="UP000051160">
    <property type="component" value="Unassembled WGS sequence"/>
</dbReference>
<dbReference type="InterPro" id="IPR008979">
    <property type="entry name" value="Galactose-bd-like_sf"/>
</dbReference>
<dbReference type="SUPFAM" id="SSF81761">
    <property type="entry name" value="X-Prolyl dipeptidyl aminopeptidase PepX, N-terminal domain"/>
    <property type="match status" value="1"/>
</dbReference>
<dbReference type="HAMAP" id="MF_00698">
    <property type="entry name" value="Aminopeptidase_S15"/>
    <property type="match status" value="1"/>
</dbReference>
<dbReference type="InterPro" id="IPR000383">
    <property type="entry name" value="Xaa-Pro-like_dom"/>
</dbReference>
<dbReference type="InterPro" id="IPR008252">
    <property type="entry name" value="Pept_S15_Xpro"/>
</dbReference>
<dbReference type="GO" id="GO:0008236">
    <property type="term" value="F:serine-type peptidase activity"/>
    <property type="evidence" value="ECO:0007669"/>
    <property type="project" value="UniProtKB-KW"/>
</dbReference>
<dbReference type="InterPro" id="IPR050585">
    <property type="entry name" value="Xaa-Pro_dipeptidyl-ppase/CocE"/>
</dbReference>
<dbReference type="PANTHER" id="PTHR43056">
    <property type="entry name" value="PEPTIDASE S9 PROLYL OLIGOPEPTIDASE"/>
    <property type="match status" value="1"/>
</dbReference>
<feature type="active site" description="Charge relay system" evidence="9">
    <location>
        <position position="536"/>
    </location>
</feature>
<keyword evidence="14" id="KW-1185">Reference proteome</keyword>
<evidence type="ECO:0000256" key="1">
    <source>
        <dbReference type="ARBA" id="ARBA00000123"/>
    </source>
</evidence>
<evidence type="ECO:0000313" key="13">
    <source>
        <dbReference type="EMBL" id="KRK97013.1"/>
    </source>
</evidence>
<name>A0A0R1LMD3_9LACO</name>
<dbReference type="InterPro" id="IPR013736">
    <property type="entry name" value="Xaa-Pro_dipept_C"/>
</dbReference>
<dbReference type="Pfam" id="PF02129">
    <property type="entry name" value="Peptidase_S15"/>
    <property type="match status" value="1"/>
</dbReference>
<dbReference type="EMBL" id="AZEE01000030">
    <property type="protein sequence ID" value="KRK97013.1"/>
    <property type="molecule type" value="Genomic_DNA"/>
</dbReference>
<dbReference type="SUPFAM" id="SSF53474">
    <property type="entry name" value="alpha/beta-Hydrolases"/>
    <property type="match status" value="1"/>
</dbReference>
<dbReference type="Pfam" id="PF08530">
    <property type="entry name" value="PepX_C"/>
    <property type="match status" value="1"/>
</dbReference>